<name>A0A0M5L623_9GAMA</name>
<sequence>MGYESLGAYIALSGPTHITATLVDRQGEKEITNPDILNKKPLITINPITLFSSIK</sequence>
<protein>
    <submittedName>
        <fullName evidence="1">F8</fullName>
    </submittedName>
</protein>
<organism evidence="1 2">
    <name type="scientific">Felid gammaherpesvirus 1</name>
    <dbReference type="NCBI Taxonomy" id="2560468"/>
    <lineage>
        <taxon>Viruses</taxon>
        <taxon>Duplodnaviria</taxon>
        <taxon>Heunggongvirae</taxon>
        <taxon>Peploviricota</taxon>
        <taxon>Herviviricetes</taxon>
        <taxon>Herpesvirales</taxon>
        <taxon>Orthoherpesviridae</taxon>
        <taxon>Gammaherpesvirinae</taxon>
        <taxon>Percavirus</taxon>
        <taxon>Percavirus felidgamma1</taxon>
    </lineage>
</organism>
<dbReference type="GeneID" id="26100393"/>
<accession>A0A0M5L623</accession>
<evidence type="ECO:0000313" key="2">
    <source>
        <dbReference type="Proteomes" id="UP000152314"/>
    </source>
</evidence>
<proteinExistence type="predicted"/>
<dbReference type="RefSeq" id="YP_009173879.1">
    <property type="nucleotide sequence ID" value="NC_028099.1"/>
</dbReference>
<evidence type="ECO:0000313" key="1">
    <source>
        <dbReference type="EMBL" id="ALE14714.1"/>
    </source>
</evidence>
<dbReference type="Proteomes" id="UP000152314">
    <property type="component" value="Segment"/>
</dbReference>
<dbReference type="KEGG" id="vg:26100393"/>
<keyword evidence="2" id="KW-1185">Reference proteome</keyword>
<reference evidence="1 2" key="1">
    <citation type="journal article" date="2015" name="Genome Announc.">
        <title>First Complete Genome Sequence of Felis catus Gammaherpesvirus 1.</title>
        <authorList>
            <person name="Troyer R.M."/>
            <person name="Lee J.S."/>
            <person name="Vuyisich M."/>
            <person name="Chain P."/>
            <person name="Lo C.C."/>
            <person name="Kronmiller B."/>
            <person name="Bracha S."/>
            <person name="Avery A.C."/>
            <person name="VandeWoude S."/>
        </authorList>
    </citation>
    <scope>NUCLEOTIDE SEQUENCE [LARGE SCALE GENOMIC DNA]</scope>
    <source>
        <strain evidence="1">31286</strain>
    </source>
</reference>
<dbReference type="EMBL" id="KT595939">
    <property type="protein sequence ID" value="ALE14714.1"/>
    <property type="molecule type" value="Genomic_DNA"/>
</dbReference>